<evidence type="ECO:0000313" key="5">
    <source>
        <dbReference type="Proteomes" id="UP000622580"/>
    </source>
</evidence>
<accession>A0A941HW80</accession>
<proteinExistence type="predicted"/>
<keyword evidence="5" id="KW-1185">Reference proteome</keyword>
<reference evidence="3" key="2">
    <citation type="submission" date="2021-04" db="EMBL/GenBank/DDBJ databases">
        <title>Draft genome assembly of strain Phenylobacterium sp. 20VBR1 using MiniION and Illumina platforms.</title>
        <authorList>
            <person name="Thomas F.A."/>
            <person name="Krishnan K.P."/>
            <person name="Sinha R.K."/>
        </authorList>
    </citation>
    <scope>NUCLEOTIDE SEQUENCE</scope>
    <source>
        <strain evidence="3">20VBR1</strain>
    </source>
</reference>
<dbReference type="RefSeq" id="WP_215339881.1">
    <property type="nucleotide sequence ID" value="NZ_JAGSGD010000001.1"/>
</dbReference>
<keyword evidence="1" id="KW-1133">Transmembrane helix</keyword>
<dbReference type="EMBL" id="JAGSGD010000001">
    <property type="protein sequence ID" value="MBR7619533.1"/>
    <property type="molecule type" value="Genomic_DNA"/>
</dbReference>
<evidence type="ECO:0000313" key="4">
    <source>
        <dbReference type="EMBL" id="QQZ51850.1"/>
    </source>
</evidence>
<feature type="transmembrane region" description="Helical" evidence="1">
    <location>
        <begin position="109"/>
        <end position="127"/>
    </location>
</feature>
<dbReference type="InterPro" id="IPR043605">
    <property type="entry name" value="DUF883_C"/>
</dbReference>
<dbReference type="Proteomes" id="UP000622580">
    <property type="component" value="Unassembled WGS sequence"/>
</dbReference>
<dbReference type="Pfam" id="PF19029">
    <property type="entry name" value="DUF883_C"/>
    <property type="match status" value="1"/>
</dbReference>
<keyword evidence="1" id="KW-0472">Membrane</keyword>
<reference evidence="4" key="1">
    <citation type="submission" date="2021-01" db="EMBL/GenBank/DDBJ databases">
        <title>Genome sequence of Phenylobacterium sp. 20VBR1 isolated from a valley glaceir, Ny-Alesund, Svalbard.</title>
        <authorList>
            <person name="Thomas F.A."/>
            <person name="Krishnan K.P."/>
            <person name="Sinha R.K."/>
        </authorList>
    </citation>
    <scope>NUCLEOTIDE SEQUENCE</scope>
    <source>
        <strain evidence="4">20VBR1</strain>
    </source>
</reference>
<protein>
    <recommendedName>
        <fullName evidence="2">DUF883 domain-containing protein</fullName>
    </recommendedName>
</protein>
<name>A0A941HW80_9CAUL</name>
<dbReference type="EMBL" id="CP068570">
    <property type="protein sequence ID" value="QQZ51850.1"/>
    <property type="molecule type" value="Genomic_DNA"/>
</dbReference>
<evidence type="ECO:0000256" key="1">
    <source>
        <dbReference type="SAM" id="Phobius"/>
    </source>
</evidence>
<evidence type="ECO:0000259" key="2">
    <source>
        <dbReference type="Pfam" id="PF19029"/>
    </source>
</evidence>
<sequence length="140" mass="14255">MADPMTSSANGTAANGLADATAALDPIAASAKSAKASATDSLNEAADAVSKAPAALNEAAHSLLSAARTLLEGKTEVVVAKGQEVYGKVKERAVERFGDTDVLVREKPYVALAIAAAAGFLLGHMISSGRSQVVYLRDAR</sequence>
<feature type="domain" description="DUF883" evidence="2">
    <location>
        <begin position="100"/>
        <end position="127"/>
    </location>
</feature>
<dbReference type="AlphaFoldDB" id="A0A941HW80"/>
<evidence type="ECO:0000313" key="3">
    <source>
        <dbReference type="EMBL" id="MBR7619533.1"/>
    </source>
</evidence>
<organism evidence="3 5">
    <name type="scientific">Phenylobacterium glaciei</name>
    <dbReference type="NCBI Taxonomy" id="2803784"/>
    <lineage>
        <taxon>Bacteria</taxon>
        <taxon>Pseudomonadati</taxon>
        <taxon>Pseudomonadota</taxon>
        <taxon>Alphaproteobacteria</taxon>
        <taxon>Caulobacterales</taxon>
        <taxon>Caulobacteraceae</taxon>
        <taxon>Phenylobacterium</taxon>
    </lineage>
</organism>
<keyword evidence="1" id="KW-0812">Transmembrane</keyword>
<gene>
    <name evidence="3" type="ORF">JKL49_09055</name>
    <name evidence="4" type="ORF">JKL49_13855</name>
</gene>